<keyword evidence="2" id="KW-1185">Reference proteome</keyword>
<sequence>MEGVDRLYLLSPTGHLDPVGLLTPVITEAAKRGIKIVLQTAIGVDADDNIPLRQVELAVERSGVPFVILRPNWFADNFETYWKGDISNGTIHVPAGDGATSFVDARDIADSAAGALTTDRFNGQAFAVTGPEALTYAQAAELLSGFYGRTIGYQPIDDETFVAAMSQAGLNEGYARLLAAIFHPVREGWTASVTDAVETLSGHAPRSLEQWAKDNVKVPAQ</sequence>
<dbReference type="EMBL" id="GL883077">
    <property type="protein sequence ID" value="EGF91733.1"/>
    <property type="molecule type" value="Genomic_DNA"/>
</dbReference>
<gene>
    <name evidence="1" type="ORF">ABI_01630</name>
</gene>
<dbReference type="AlphaFoldDB" id="F4QI95"/>
<proteinExistence type="predicted"/>
<dbReference type="PANTHER" id="PTHR43162:SF1">
    <property type="entry name" value="PRESTALK A DIFFERENTIATION PROTEIN A"/>
    <property type="match status" value="1"/>
</dbReference>
<dbReference type="eggNOG" id="COG0702">
    <property type="taxonomic scope" value="Bacteria"/>
</dbReference>
<dbReference type="PANTHER" id="PTHR43162">
    <property type="match status" value="1"/>
</dbReference>
<evidence type="ECO:0000313" key="1">
    <source>
        <dbReference type="EMBL" id="EGF91733.1"/>
    </source>
</evidence>
<dbReference type="InterPro" id="IPR036291">
    <property type="entry name" value="NAD(P)-bd_dom_sf"/>
</dbReference>
<dbReference type="RefSeq" id="WP_006270896.1">
    <property type="nucleotide sequence ID" value="NZ_GL883077.1"/>
</dbReference>
<dbReference type="Gene3D" id="3.90.25.10">
    <property type="entry name" value="UDP-galactose 4-epimerase, domain 1"/>
    <property type="match status" value="1"/>
</dbReference>
<dbReference type="SUPFAM" id="SSF51735">
    <property type="entry name" value="NAD(P)-binding Rossmann-fold domains"/>
    <property type="match status" value="1"/>
</dbReference>
<reference evidence="2" key="1">
    <citation type="submission" date="2011-03" db="EMBL/GenBank/DDBJ databases">
        <title>Draft genome sequence of Brevundimonas diminuta.</title>
        <authorList>
            <person name="Brown P.J.B."/>
            <person name="Buechlein A."/>
            <person name="Hemmerich C."/>
            <person name="Brun Y.V."/>
        </authorList>
    </citation>
    <scope>NUCLEOTIDE SEQUENCE [LARGE SCALE GENOMIC DNA]</scope>
    <source>
        <strain evidence="2">C19</strain>
    </source>
</reference>
<dbReference type="STRING" id="715226.ABI_01630"/>
<organism evidence="1 2">
    <name type="scientific">Asticcacaulis biprosthecium C19</name>
    <dbReference type="NCBI Taxonomy" id="715226"/>
    <lineage>
        <taxon>Bacteria</taxon>
        <taxon>Pseudomonadati</taxon>
        <taxon>Pseudomonadota</taxon>
        <taxon>Alphaproteobacteria</taxon>
        <taxon>Caulobacterales</taxon>
        <taxon>Caulobacteraceae</taxon>
        <taxon>Asticcacaulis</taxon>
    </lineage>
</organism>
<protein>
    <submittedName>
        <fullName evidence="1">NmrA family protein</fullName>
    </submittedName>
</protein>
<dbReference type="HOGENOM" id="CLU_007383_10_6_5"/>
<dbReference type="Proteomes" id="UP000006512">
    <property type="component" value="Unassembled WGS sequence"/>
</dbReference>
<accession>F4QI95</accession>
<dbReference type="InterPro" id="IPR051604">
    <property type="entry name" value="Ergot_Alk_Oxidoreductase"/>
</dbReference>
<dbReference type="Gene3D" id="3.40.50.720">
    <property type="entry name" value="NAD(P)-binding Rossmann-like Domain"/>
    <property type="match status" value="1"/>
</dbReference>
<evidence type="ECO:0000313" key="2">
    <source>
        <dbReference type="Proteomes" id="UP000006512"/>
    </source>
</evidence>
<name>F4QI95_9CAUL</name>